<dbReference type="InterPro" id="IPR036388">
    <property type="entry name" value="WH-like_DNA-bd_sf"/>
</dbReference>
<evidence type="ECO:0000256" key="1">
    <source>
        <dbReference type="ARBA" id="ARBA00004496"/>
    </source>
</evidence>
<feature type="domain" description="RecX first three-helical" evidence="8">
    <location>
        <begin position="66"/>
        <end position="105"/>
    </location>
</feature>
<dbReference type="PANTHER" id="PTHR33602">
    <property type="entry name" value="REGULATORY PROTEIN RECX FAMILY PROTEIN"/>
    <property type="match status" value="1"/>
</dbReference>
<evidence type="ECO:0000313" key="10">
    <source>
        <dbReference type="Proteomes" id="UP000572212"/>
    </source>
</evidence>
<keyword evidence="4 5" id="KW-0963">Cytoplasm</keyword>
<dbReference type="GO" id="GO:0006282">
    <property type="term" value="P:regulation of DNA repair"/>
    <property type="evidence" value="ECO:0007669"/>
    <property type="project" value="UniProtKB-UniRule"/>
</dbReference>
<feature type="domain" description="RecX second three-helical" evidence="6">
    <location>
        <begin position="112"/>
        <end position="152"/>
    </location>
</feature>
<dbReference type="EMBL" id="JACHON010000013">
    <property type="protein sequence ID" value="MBB6513523.1"/>
    <property type="molecule type" value="Genomic_DNA"/>
</dbReference>
<keyword evidence="10" id="KW-1185">Reference proteome</keyword>
<dbReference type="RefSeq" id="WP_184248861.1">
    <property type="nucleotide sequence ID" value="NZ_BAAACU010000005.1"/>
</dbReference>
<dbReference type="InterPro" id="IPR053926">
    <property type="entry name" value="RecX_HTH_1st"/>
</dbReference>
<feature type="domain" description="RecX third three-helical" evidence="7">
    <location>
        <begin position="159"/>
        <end position="206"/>
    </location>
</feature>
<comment type="similarity">
    <text evidence="2 5">Belongs to the RecX family.</text>
</comment>
<proteinExistence type="inferred from homology"/>
<dbReference type="Pfam" id="PF21981">
    <property type="entry name" value="RecX_HTH3"/>
    <property type="match status" value="2"/>
</dbReference>
<name>A0A841RPH1_9BACI</name>
<evidence type="ECO:0000256" key="5">
    <source>
        <dbReference type="HAMAP-Rule" id="MF_01114"/>
    </source>
</evidence>
<feature type="domain" description="RecX third three-helical" evidence="7">
    <location>
        <begin position="218"/>
        <end position="264"/>
    </location>
</feature>
<reference evidence="9 10" key="1">
    <citation type="submission" date="2020-08" db="EMBL/GenBank/DDBJ databases">
        <title>Genomic Encyclopedia of Type Strains, Phase IV (KMG-IV): sequencing the most valuable type-strain genomes for metagenomic binning, comparative biology and taxonomic classification.</title>
        <authorList>
            <person name="Goeker M."/>
        </authorList>
    </citation>
    <scope>NUCLEOTIDE SEQUENCE [LARGE SCALE GENOMIC DNA]</scope>
    <source>
        <strain evidence="9 10">DSM 11805</strain>
    </source>
</reference>
<evidence type="ECO:0000259" key="8">
    <source>
        <dbReference type="Pfam" id="PF21982"/>
    </source>
</evidence>
<evidence type="ECO:0000259" key="7">
    <source>
        <dbReference type="Pfam" id="PF21981"/>
    </source>
</evidence>
<dbReference type="Gene3D" id="1.10.10.10">
    <property type="entry name" value="Winged helix-like DNA-binding domain superfamily/Winged helix DNA-binding domain"/>
    <property type="match status" value="4"/>
</dbReference>
<dbReference type="Pfam" id="PF02631">
    <property type="entry name" value="RecX_HTH2"/>
    <property type="match status" value="1"/>
</dbReference>
<comment type="subcellular location">
    <subcellularLocation>
        <location evidence="1 5">Cytoplasm</location>
    </subcellularLocation>
</comment>
<evidence type="ECO:0000256" key="4">
    <source>
        <dbReference type="ARBA" id="ARBA00022490"/>
    </source>
</evidence>
<protein>
    <recommendedName>
        <fullName evidence="3 5">Regulatory protein RecX</fullName>
    </recommendedName>
</protein>
<dbReference type="InterPro" id="IPR053925">
    <property type="entry name" value="RecX_HTH_3rd"/>
</dbReference>
<evidence type="ECO:0000256" key="3">
    <source>
        <dbReference type="ARBA" id="ARBA00018111"/>
    </source>
</evidence>
<sequence>MHVIAKISVQKRNSERYNVFLLENGKEVYRFSVDEKTLIDFNLRKGMTLENKTIEAIQQKDDQSRAYNMSIRYLSYRMRTKKEMSDYLEKKEIDEETIQPIIEKLEIEGLLDDGAFADAFVSTRINTSTKGPQFIKRELMQKGVTASDAEAAITKYTYEKQLDKLIKWVSKNFRPTSKKSFQDQVRSMKTSLMQKGFSQDVIQEAIKEADLEKDEDHEYEALRIQGEKFARKYSKKDSGYLLQQKVKAALFRKGFDSALIDRFLNEHLES</sequence>
<evidence type="ECO:0000313" key="9">
    <source>
        <dbReference type="EMBL" id="MBB6513523.1"/>
    </source>
</evidence>
<dbReference type="InterPro" id="IPR003783">
    <property type="entry name" value="Regulatory_RecX"/>
</dbReference>
<gene>
    <name evidence="5" type="primary">recX</name>
    <name evidence="9" type="ORF">GGQ92_002335</name>
</gene>
<evidence type="ECO:0000259" key="6">
    <source>
        <dbReference type="Pfam" id="PF02631"/>
    </source>
</evidence>
<dbReference type="AlphaFoldDB" id="A0A841RPH1"/>
<dbReference type="GO" id="GO:0005737">
    <property type="term" value="C:cytoplasm"/>
    <property type="evidence" value="ECO:0007669"/>
    <property type="project" value="UniProtKB-SubCell"/>
</dbReference>
<evidence type="ECO:0000256" key="2">
    <source>
        <dbReference type="ARBA" id="ARBA00009695"/>
    </source>
</evidence>
<dbReference type="Pfam" id="PF21982">
    <property type="entry name" value="RecX_HTH1"/>
    <property type="match status" value="1"/>
</dbReference>
<dbReference type="Proteomes" id="UP000572212">
    <property type="component" value="Unassembled WGS sequence"/>
</dbReference>
<dbReference type="NCBIfam" id="NF010733">
    <property type="entry name" value="PRK14135.1"/>
    <property type="match status" value="1"/>
</dbReference>
<comment type="caution">
    <text evidence="9">The sequence shown here is derived from an EMBL/GenBank/DDBJ whole genome shotgun (WGS) entry which is preliminary data.</text>
</comment>
<dbReference type="PANTHER" id="PTHR33602:SF1">
    <property type="entry name" value="REGULATORY PROTEIN RECX FAMILY PROTEIN"/>
    <property type="match status" value="1"/>
</dbReference>
<dbReference type="InterPro" id="IPR053924">
    <property type="entry name" value="RecX_HTH_2nd"/>
</dbReference>
<comment type="function">
    <text evidence="5">Modulates RecA activity.</text>
</comment>
<dbReference type="HAMAP" id="MF_01114">
    <property type="entry name" value="RecX"/>
    <property type="match status" value="1"/>
</dbReference>
<accession>A0A841RPH1</accession>
<organism evidence="9 10">
    <name type="scientific">Gracilibacillus halotolerans</name>
    <dbReference type="NCBI Taxonomy" id="74386"/>
    <lineage>
        <taxon>Bacteria</taxon>
        <taxon>Bacillati</taxon>
        <taxon>Bacillota</taxon>
        <taxon>Bacilli</taxon>
        <taxon>Bacillales</taxon>
        <taxon>Bacillaceae</taxon>
        <taxon>Gracilibacillus</taxon>
    </lineage>
</organism>